<dbReference type="EMBL" id="FODJ01000008">
    <property type="protein sequence ID" value="SEO49560.1"/>
    <property type="molecule type" value="Genomic_DNA"/>
</dbReference>
<reference evidence="6 7" key="1">
    <citation type="submission" date="2016-10" db="EMBL/GenBank/DDBJ databases">
        <authorList>
            <person name="de Groot N.N."/>
        </authorList>
    </citation>
    <scope>NUCLEOTIDE SEQUENCE [LARGE SCALE GENOMIC DNA]</scope>
    <source>
        <strain evidence="6 7">CGMCC 1.10434</strain>
    </source>
</reference>
<name>A0A1H8Q5R8_9BACI</name>
<dbReference type="GO" id="GO:0005524">
    <property type="term" value="F:ATP binding"/>
    <property type="evidence" value="ECO:0007669"/>
    <property type="project" value="UniProtKB-KW"/>
</dbReference>
<dbReference type="GO" id="GO:0016887">
    <property type="term" value="F:ATP hydrolysis activity"/>
    <property type="evidence" value="ECO:0007669"/>
    <property type="project" value="InterPro"/>
</dbReference>
<evidence type="ECO:0000256" key="2">
    <source>
        <dbReference type="ARBA" id="ARBA00022448"/>
    </source>
</evidence>
<keyword evidence="2" id="KW-0813">Transport</keyword>
<evidence type="ECO:0000256" key="1">
    <source>
        <dbReference type="ARBA" id="ARBA00005417"/>
    </source>
</evidence>
<feature type="domain" description="ABC transporter" evidence="5">
    <location>
        <begin position="2"/>
        <end position="233"/>
    </location>
</feature>
<protein>
    <submittedName>
        <fullName evidence="6">ABC-2 type transport system ATP-binding protein</fullName>
    </submittedName>
</protein>
<sequence>MISISNLTKCFKSGCLANDSISLSVAEGEIYCLLGPNGSGKSTLVNQLIGLLKPTAGCITVNQIDVVKQPHLARQLSAFQPQSQVPINGLTMCEAVELSGRIRGLSKIDARQRTEALIKRLNLEQWKTTRGEQLSGGLRRLTAFCMTCVADQKVVILDEPTNDVDPERRRLLWSEIHRMANKGTTVVVVTHNILEAEQATDRLAVLYQGKLLWEGSPAELQLKNEANLVFELTLPPGVCLRSQFNVDSFAQLGRKKLFLISINDVNLYMNRVMDLKSKGLVDMFSINPWSVEQGYLEIIAQYKETLAEANNEKTS</sequence>
<evidence type="ECO:0000256" key="3">
    <source>
        <dbReference type="ARBA" id="ARBA00022741"/>
    </source>
</evidence>
<proteinExistence type="inferred from homology"/>
<accession>A0A1H8Q5R8</accession>
<evidence type="ECO:0000313" key="6">
    <source>
        <dbReference type="EMBL" id="SEO49560.1"/>
    </source>
</evidence>
<comment type="similarity">
    <text evidence="1">Belongs to the ABC transporter superfamily.</text>
</comment>
<evidence type="ECO:0000259" key="5">
    <source>
        <dbReference type="PROSITE" id="PS50893"/>
    </source>
</evidence>
<organism evidence="6 7">
    <name type="scientific">Amphibacillus marinus</name>
    <dbReference type="NCBI Taxonomy" id="872970"/>
    <lineage>
        <taxon>Bacteria</taxon>
        <taxon>Bacillati</taxon>
        <taxon>Bacillota</taxon>
        <taxon>Bacilli</taxon>
        <taxon>Bacillales</taxon>
        <taxon>Bacillaceae</taxon>
        <taxon>Amphibacillus</taxon>
    </lineage>
</organism>
<dbReference type="InterPro" id="IPR050763">
    <property type="entry name" value="ABC_transporter_ATP-binding"/>
</dbReference>
<dbReference type="InterPro" id="IPR027417">
    <property type="entry name" value="P-loop_NTPase"/>
</dbReference>
<dbReference type="Proteomes" id="UP000199300">
    <property type="component" value="Unassembled WGS sequence"/>
</dbReference>
<dbReference type="Pfam" id="PF00005">
    <property type="entry name" value="ABC_tran"/>
    <property type="match status" value="1"/>
</dbReference>
<dbReference type="PANTHER" id="PTHR42711">
    <property type="entry name" value="ABC TRANSPORTER ATP-BINDING PROTEIN"/>
    <property type="match status" value="1"/>
</dbReference>
<dbReference type="PANTHER" id="PTHR42711:SF5">
    <property type="entry name" value="ABC TRANSPORTER ATP-BINDING PROTEIN NATA"/>
    <property type="match status" value="1"/>
</dbReference>
<gene>
    <name evidence="6" type="ORF">SAMN04488134_10852</name>
</gene>
<evidence type="ECO:0000313" key="7">
    <source>
        <dbReference type="Proteomes" id="UP000199300"/>
    </source>
</evidence>
<dbReference type="SMART" id="SM00382">
    <property type="entry name" value="AAA"/>
    <property type="match status" value="1"/>
</dbReference>
<dbReference type="InterPro" id="IPR003593">
    <property type="entry name" value="AAA+_ATPase"/>
</dbReference>
<dbReference type="RefSeq" id="WP_091498294.1">
    <property type="nucleotide sequence ID" value="NZ_FODJ01000008.1"/>
</dbReference>
<dbReference type="STRING" id="872970.SAMN04488134_10852"/>
<dbReference type="PROSITE" id="PS50893">
    <property type="entry name" value="ABC_TRANSPORTER_2"/>
    <property type="match status" value="1"/>
</dbReference>
<dbReference type="AlphaFoldDB" id="A0A1H8Q5R8"/>
<dbReference type="Gene3D" id="3.40.50.300">
    <property type="entry name" value="P-loop containing nucleotide triphosphate hydrolases"/>
    <property type="match status" value="1"/>
</dbReference>
<evidence type="ECO:0000256" key="4">
    <source>
        <dbReference type="ARBA" id="ARBA00022840"/>
    </source>
</evidence>
<keyword evidence="7" id="KW-1185">Reference proteome</keyword>
<keyword evidence="4 6" id="KW-0067">ATP-binding</keyword>
<keyword evidence="3" id="KW-0547">Nucleotide-binding</keyword>
<dbReference type="SUPFAM" id="SSF52540">
    <property type="entry name" value="P-loop containing nucleoside triphosphate hydrolases"/>
    <property type="match status" value="1"/>
</dbReference>
<dbReference type="OrthoDB" id="9776369at2"/>
<dbReference type="InterPro" id="IPR003439">
    <property type="entry name" value="ABC_transporter-like_ATP-bd"/>
</dbReference>